<name>A0ABZ2QKA9_9FLAO</name>
<dbReference type="Gene3D" id="3.20.20.70">
    <property type="entry name" value="Aldolase class I"/>
    <property type="match status" value="1"/>
</dbReference>
<dbReference type="InterPro" id="IPR023867">
    <property type="entry name" value="Sulphatase_maturase_rSAM"/>
</dbReference>
<dbReference type="PANTHER" id="PTHR43273:SF8">
    <property type="entry name" value="RADICAL SAM DOMAIN PROTEIN"/>
    <property type="match status" value="1"/>
</dbReference>
<evidence type="ECO:0000313" key="1">
    <source>
        <dbReference type="EMBL" id="WXK51996.1"/>
    </source>
</evidence>
<evidence type="ECO:0000313" key="2">
    <source>
        <dbReference type="Proteomes" id="UP001447857"/>
    </source>
</evidence>
<dbReference type="InterPro" id="IPR013785">
    <property type="entry name" value="Aldolase_TIM"/>
</dbReference>
<accession>A0ABZ2QKA9</accession>
<dbReference type="InterPro" id="IPR058240">
    <property type="entry name" value="rSAM_sf"/>
</dbReference>
<reference evidence="1 2" key="1">
    <citation type="submission" date="2024-02" db="EMBL/GenBank/DDBJ databases">
        <title>complete genome of Flavobacterium ginsenosidimutans Str. YTB16.</title>
        <authorList>
            <person name="Wang Q."/>
        </authorList>
    </citation>
    <scope>NUCLEOTIDE SEQUENCE [LARGE SCALE GENOMIC DNA]</scope>
    <source>
        <strain evidence="1 2">YTB16</strain>
    </source>
</reference>
<dbReference type="SUPFAM" id="SSF102114">
    <property type="entry name" value="Radical SAM enzymes"/>
    <property type="match status" value="1"/>
</dbReference>
<dbReference type="EMBL" id="CP147988">
    <property type="protein sequence ID" value="WXK51996.1"/>
    <property type="molecule type" value="Genomic_DNA"/>
</dbReference>
<proteinExistence type="predicted"/>
<keyword evidence="2" id="KW-1185">Reference proteome</keyword>
<organism evidence="1 2">
    <name type="scientific">Flavobacterium ginsenosidimutans</name>
    <dbReference type="NCBI Taxonomy" id="687844"/>
    <lineage>
        <taxon>Bacteria</taxon>
        <taxon>Pseudomonadati</taxon>
        <taxon>Bacteroidota</taxon>
        <taxon>Flavobacteriia</taxon>
        <taxon>Flavobacteriales</taxon>
        <taxon>Flavobacteriaceae</taxon>
        <taxon>Flavobacterium</taxon>
    </lineage>
</organism>
<sequence length="282" mass="32310">MHLKELNIQVGISIDGTPKSNSINRVGHKGENMYLQIVNGFNSIKNVFGDDFANCLCVIDVSDDPKEVYLHFKKLEVNNVHFLFQDYNYINSDSNKVPKIGNWLVEMFDLWINDNESKKPNVRPFSDLINLILGFGGESEIFGCGINKTLVIETDGSIETVDTLKTCGDGFTKTSFNVLNHDLNIIYKHSELARLYYYSHDKLCETCESCLFKPICGGGFIGHRYSLEKKFNNPSIYCKEIIQIICHIQNELLQRLSQEVLQKIKLQKLNYDEIIKDKFSSE</sequence>
<dbReference type="RefSeq" id="WP_111284827.1">
    <property type="nucleotide sequence ID" value="NZ_CP147988.1"/>
</dbReference>
<gene>
    <name evidence="1" type="ORF">V6624_10170</name>
</gene>
<protein>
    <recommendedName>
        <fullName evidence="3">4Fe4S-binding SPASM domain-containing protein</fullName>
    </recommendedName>
</protein>
<dbReference type="Proteomes" id="UP001447857">
    <property type="component" value="Chromosome"/>
</dbReference>
<dbReference type="PANTHER" id="PTHR43273">
    <property type="entry name" value="ANAEROBIC SULFATASE-MATURATING ENZYME HOMOLOG ASLB-RELATED"/>
    <property type="match status" value="1"/>
</dbReference>
<evidence type="ECO:0008006" key="3">
    <source>
        <dbReference type="Google" id="ProtNLM"/>
    </source>
</evidence>